<reference evidence="6 7" key="1">
    <citation type="submission" date="2024-08" db="EMBL/GenBank/DDBJ databases">
        <title>Whole-genome sequencing of halo(alkali)philic microorganisms from hypersaline lakes.</title>
        <authorList>
            <person name="Sorokin D.Y."/>
            <person name="Merkel A.Y."/>
            <person name="Messina E."/>
            <person name="Yakimov M."/>
        </authorList>
    </citation>
    <scope>NUCLEOTIDE SEQUENCE [LARGE SCALE GENOMIC DNA]</scope>
    <source>
        <strain evidence="6 7">AB-hyl4</strain>
    </source>
</reference>
<keyword evidence="3" id="KW-0560">Oxidoreductase</keyword>
<evidence type="ECO:0000313" key="7">
    <source>
        <dbReference type="Proteomes" id="UP001575105"/>
    </source>
</evidence>
<evidence type="ECO:0000256" key="5">
    <source>
        <dbReference type="ARBA" id="ARBA00023014"/>
    </source>
</evidence>
<dbReference type="Gene3D" id="3.50.50.60">
    <property type="entry name" value="FAD/NAD(P)-binding domain"/>
    <property type="match status" value="1"/>
</dbReference>
<dbReference type="RefSeq" id="WP_425346988.1">
    <property type="nucleotide sequence ID" value="NZ_JBGUBD010000015.1"/>
</dbReference>
<dbReference type="EMBL" id="JBGUBD010000015">
    <property type="protein sequence ID" value="MFA9480063.1"/>
    <property type="molecule type" value="Genomic_DNA"/>
</dbReference>
<evidence type="ECO:0000313" key="6">
    <source>
        <dbReference type="EMBL" id="MFA9480063.1"/>
    </source>
</evidence>
<keyword evidence="1" id="KW-0004">4Fe-4S</keyword>
<dbReference type="InterPro" id="IPR039650">
    <property type="entry name" value="HdrA-like"/>
</dbReference>
<keyword evidence="5" id="KW-0411">Iron-sulfur</keyword>
<protein>
    <submittedName>
        <fullName evidence="6">FAD-dependent oxidoreductase</fullName>
    </submittedName>
</protein>
<dbReference type="SUPFAM" id="SSF51905">
    <property type="entry name" value="FAD/NAD(P)-binding domain"/>
    <property type="match status" value="1"/>
</dbReference>
<comment type="caution">
    <text evidence="6">The sequence shown here is derived from an EMBL/GenBank/DDBJ whole genome shotgun (WGS) entry which is preliminary data.</text>
</comment>
<dbReference type="InterPro" id="IPR036188">
    <property type="entry name" value="FAD/NAD-bd_sf"/>
</dbReference>
<keyword evidence="4" id="KW-0408">Iron</keyword>
<proteinExistence type="predicted"/>
<keyword evidence="2" id="KW-0479">Metal-binding</keyword>
<organism evidence="6 7">
    <name type="scientific">Natronomicrosphaera hydrolytica</name>
    <dbReference type="NCBI Taxonomy" id="3242702"/>
    <lineage>
        <taxon>Bacteria</taxon>
        <taxon>Pseudomonadati</taxon>
        <taxon>Planctomycetota</taxon>
        <taxon>Phycisphaerae</taxon>
        <taxon>Phycisphaerales</taxon>
        <taxon>Phycisphaeraceae</taxon>
        <taxon>Natronomicrosphaera</taxon>
    </lineage>
</organism>
<evidence type="ECO:0000256" key="2">
    <source>
        <dbReference type="ARBA" id="ARBA00022723"/>
    </source>
</evidence>
<dbReference type="Pfam" id="PF12831">
    <property type="entry name" value="FAD_oxidored"/>
    <property type="match status" value="1"/>
</dbReference>
<dbReference type="PANTHER" id="PTHR43498">
    <property type="entry name" value="FERREDOXIN:COB-COM HETERODISULFIDE REDUCTASE SUBUNIT A"/>
    <property type="match status" value="1"/>
</dbReference>
<gene>
    <name evidence="6" type="ORF">ACERK3_17450</name>
</gene>
<keyword evidence="7" id="KW-1185">Reference proteome</keyword>
<name>A0ABV4UAI4_9BACT</name>
<accession>A0ABV4UAI4</accession>
<evidence type="ECO:0000256" key="1">
    <source>
        <dbReference type="ARBA" id="ARBA00022485"/>
    </source>
</evidence>
<dbReference type="Proteomes" id="UP001575105">
    <property type="component" value="Unassembled WGS sequence"/>
</dbReference>
<dbReference type="PANTHER" id="PTHR43498:SF1">
    <property type="entry name" value="COB--COM HETERODISULFIDE REDUCTASE IRON-SULFUR SUBUNIT A"/>
    <property type="match status" value="1"/>
</dbReference>
<sequence length="491" mass="53846">MSRQQETSYDLAVIGAGSGGYAAALAAARLGRSVLLVEKSDTLGGNAVRCGVNVWEPGAGGTGIPFDLYTRIKRDEPGAIGVYSFGRHMLDHDPEQGGRPFPGGEQVIDPARCYRDTLQRHGTKGLKHDMARCRSLWHGVPFEPWTMHRAMAALLAETGRCEVRFNVGFDRVAMRDAAIEHVVLSDATAVRAHSYVDGTADGWLCLAAGCAAREGEDTRADFGEPDAPEQPTGNINGVTLVYRITPAADEAVEPLPAETPAACWWRERFPVASFTQYPNGDYNVNMLPTMEGHAFRQMLYADVYAECTRRVRAHWHDLQQHVPEFRRYRMSWIAPGLGVRESRRIICDYMLTEHDLLAGLAGQRHADIIAIADHAMDTHGRHIARGCAELDAPYGVPLRCLLPRGVTNLMIACRAAGFSALAASSCRLSRTMMQLGQAAGTAAALACEADCSLRDVPAERLRASLRKQHVMLDWRMPTLHLAGERYPVGKC</sequence>
<evidence type="ECO:0000256" key="4">
    <source>
        <dbReference type="ARBA" id="ARBA00023004"/>
    </source>
</evidence>
<evidence type="ECO:0000256" key="3">
    <source>
        <dbReference type="ARBA" id="ARBA00023002"/>
    </source>
</evidence>